<evidence type="ECO:0000313" key="11">
    <source>
        <dbReference type="EMBL" id="ANB13005.1"/>
    </source>
</evidence>
<dbReference type="Pfam" id="PF00226">
    <property type="entry name" value="DnaJ"/>
    <property type="match status" value="1"/>
</dbReference>
<dbReference type="GO" id="GO:0008270">
    <property type="term" value="F:zinc ion binding"/>
    <property type="evidence" value="ECO:0007669"/>
    <property type="project" value="UniProtKB-KW"/>
</dbReference>
<dbReference type="OrthoDB" id="10256793at2759"/>
<evidence type="ECO:0000256" key="1">
    <source>
        <dbReference type="ARBA" id="ARBA00022723"/>
    </source>
</evidence>
<dbReference type="AlphaFoldDB" id="A0A167DK99"/>
<dbReference type="CDD" id="cd10719">
    <property type="entry name" value="DnaJ_zf"/>
    <property type="match status" value="1"/>
</dbReference>
<evidence type="ECO:0000256" key="7">
    <source>
        <dbReference type="PROSITE-ProRule" id="PRU00546"/>
    </source>
</evidence>
<dbReference type="GeneID" id="30033068"/>
<dbReference type="SUPFAM" id="SSF46565">
    <property type="entry name" value="Chaperone J-domain"/>
    <property type="match status" value="1"/>
</dbReference>
<feature type="domain" description="J" evidence="9">
    <location>
        <begin position="3"/>
        <end position="67"/>
    </location>
</feature>
<evidence type="ECO:0000256" key="2">
    <source>
        <dbReference type="ARBA" id="ARBA00022737"/>
    </source>
</evidence>
<dbReference type="Gene3D" id="2.60.260.20">
    <property type="entry name" value="Urease metallochaperone UreE, N-terminal domain"/>
    <property type="match status" value="2"/>
</dbReference>
<keyword evidence="3 7" id="KW-0863">Zinc-finger</keyword>
<dbReference type="PANTHER" id="PTHR43096:SF52">
    <property type="entry name" value="DNAJ HOMOLOG 1, MITOCHONDRIAL-RELATED"/>
    <property type="match status" value="1"/>
</dbReference>
<feature type="region of interest" description="Disordered" evidence="8">
    <location>
        <begin position="399"/>
        <end position="476"/>
    </location>
</feature>
<evidence type="ECO:0000256" key="4">
    <source>
        <dbReference type="ARBA" id="ARBA00022833"/>
    </source>
</evidence>
<dbReference type="InterPro" id="IPR001623">
    <property type="entry name" value="DnaJ_domain"/>
</dbReference>
<dbReference type="PANTHER" id="PTHR43096">
    <property type="entry name" value="DNAJ HOMOLOG 1, MITOCHONDRIAL-RELATED"/>
    <property type="match status" value="1"/>
</dbReference>
<evidence type="ECO:0000256" key="8">
    <source>
        <dbReference type="SAM" id="MobiDB-lite"/>
    </source>
</evidence>
<dbReference type="RefSeq" id="XP_018735482.1">
    <property type="nucleotide sequence ID" value="XM_018878149.1"/>
</dbReference>
<dbReference type="PRINTS" id="PR00625">
    <property type="entry name" value="JDOMAIN"/>
</dbReference>
<dbReference type="GO" id="GO:0005524">
    <property type="term" value="F:ATP binding"/>
    <property type="evidence" value="ECO:0007669"/>
    <property type="project" value="InterPro"/>
</dbReference>
<accession>A0A167DK99</accession>
<feature type="region of interest" description="Disordered" evidence="8">
    <location>
        <begin position="71"/>
        <end position="90"/>
    </location>
</feature>
<dbReference type="GO" id="GO:0042026">
    <property type="term" value="P:protein refolding"/>
    <property type="evidence" value="ECO:0007669"/>
    <property type="project" value="TreeGrafter"/>
</dbReference>
<dbReference type="FunFam" id="2.10.230.10:FF:000001">
    <property type="entry name" value="DnaJ subfamily A member 2"/>
    <property type="match status" value="1"/>
</dbReference>
<proteinExistence type="inferred from homology"/>
<dbReference type="Gene3D" id="2.10.230.10">
    <property type="entry name" value="Heat shock protein DnaJ, cysteine-rich domain"/>
    <property type="match status" value="1"/>
</dbReference>
<dbReference type="PROSITE" id="PS51188">
    <property type="entry name" value="ZF_CR"/>
    <property type="match status" value="1"/>
</dbReference>
<dbReference type="Pfam" id="PF00684">
    <property type="entry name" value="DnaJ_CXXCXGXG"/>
    <property type="match status" value="1"/>
</dbReference>
<dbReference type="Proteomes" id="UP000189580">
    <property type="component" value="Chromosome a"/>
</dbReference>
<evidence type="ECO:0000256" key="3">
    <source>
        <dbReference type="ARBA" id="ARBA00022771"/>
    </source>
</evidence>
<feature type="compositionally biased region" description="Basic and acidic residues" evidence="8">
    <location>
        <begin position="463"/>
        <end position="476"/>
    </location>
</feature>
<feature type="zinc finger region" description="CR-type" evidence="7">
    <location>
        <begin position="165"/>
        <end position="246"/>
    </location>
</feature>
<keyword evidence="4 7" id="KW-0862">Zinc</keyword>
<dbReference type="InterPro" id="IPR036869">
    <property type="entry name" value="J_dom_sf"/>
</dbReference>
<dbReference type="PROSITE" id="PS50076">
    <property type="entry name" value="DNAJ_2"/>
    <property type="match status" value="1"/>
</dbReference>
<dbReference type="GO" id="GO:0009408">
    <property type="term" value="P:response to heat"/>
    <property type="evidence" value="ECO:0007669"/>
    <property type="project" value="InterPro"/>
</dbReference>
<name>A0A167DK99_9ASCO</name>
<dbReference type="PROSITE" id="PS00636">
    <property type="entry name" value="DNAJ_1"/>
    <property type="match status" value="1"/>
</dbReference>
<dbReference type="KEGG" id="slb:AWJ20_1283"/>
<dbReference type="EMBL" id="CP014501">
    <property type="protein sequence ID" value="ANB13005.1"/>
    <property type="molecule type" value="Genomic_DNA"/>
</dbReference>
<protein>
    <recommendedName>
        <fullName evidence="6">DnaJ homolog 1, mitochondrial</fullName>
    </recommendedName>
</protein>
<dbReference type="InterPro" id="IPR008971">
    <property type="entry name" value="HSP40/DnaJ_pept-bd"/>
</dbReference>
<feature type="compositionally biased region" description="Polar residues" evidence="8">
    <location>
        <begin position="422"/>
        <end position="433"/>
    </location>
</feature>
<dbReference type="Gene3D" id="1.10.287.110">
    <property type="entry name" value="DnaJ domain"/>
    <property type="match status" value="1"/>
</dbReference>
<evidence type="ECO:0000259" key="9">
    <source>
        <dbReference type="PROSITE" id="PS50076"/>
    </source>
</evidence>
<evidence type="ECO:0000256" key="6">
    <source>
        <dbReference type="ARBA" id="ARBA00072890"/>
    </source>
</evidence>
<keyword evidence="1 7" id="KW-0479">Metal-binding</keyword>
<dbReference type="InterPro" id="IPR002939">
    <property type="entry name" value="DnaJ_C"/>
</dbReference>
<organism evidence="11 12">
    <name type="scientific">Sugiyamaella lignohabitans</name>
    <dbReference type="NCBI Taxonomy" id="796027"/>
    <lineage>
        <taxon>Eukaryota</taxon>
        <taxon>Fungi</taxon>
        <taxon>Dikarya</taxon>
        <taxon>Ascomycota</taxon>
        <taxon>Saccharomycotina</taxon>
        <taxon>Dipodascomycetes</taxon>
        <taxon>Dipodascales</taxon>
        <taxon>Trichomonascaceae</taxon>
        <taxon>Sugiyamaella</taxon>
    </lineage>
</organism>
<dbReference type="InterPro" id="IPR001305">
    <property type="entry name" value="HSP_DnaJ_Cys-rich_dom"/>
</dbReference>
<feature type="compositionally biased region" description="Basic and acidic residues" evidence="8">
    <location>
        <begin position="445"/>
        <end position="454"/>
    </location>
</feature>
<keyword evidence="2" id="KW-0677">Repeat</keyword>
<evidence type="ECO:0000259" key="10">
    <source>
        <dbReference type="PROSITE" id="PS51188"/>
    </source>
</evidence>
<evidence type="ECO:0000256" key="5">
    <source>
        <dbReference type="ARBA" id="ARBA00023186"/>
    </source>
</evidence>
<dbReference type="SMART" id="SM00271">
    <property type="entry name" value="DnaJ"/>
    <property type="match status" value="1"/>
</dbReference>
<dbReference type="InterPro" id="IPR012724">
    <property type="entry name" value="DnaJ"/>
</dbReference>
<feature type="compositionally biased region" description="Gly residues" evidence="8">
    <location>
        <begin position="75"/>
        <end position="90"/>
    </location>
</feature>
<dbReference type="CDD" id="cd06257">
    <property type="entry name" value="DnaJ"/>
    <property type="match status" value="1"/>
</dbReference>
<dbReference type="HAMAP" id="MF_01152">
    <property type="entry name" value="DnaJ"/>
    <property type="match status" value="1"/>
</dbReference>
<feature type="compositionally biased region" description="Low complexity" evidence="8">
    <location>
        <begin position="410"/>
        <end position="421"/>
    </location>
</feature>
<dbReference type="Pfam" id="PF01556">
    <property type="entry name" value="DnaJ_C"/>
    <property type="match status" value="1"/>
</dbReference>
<dbReference type="GO" id="GO:0031072">
    <property type="term" value="F:heat shock protein binding"/>
    <property type="evidence" value="ECO:0007669"/>
    <property type="project" value="InterPro"/>
</dbReference>
<dbReference type="SUPFAM" id="SSF49493">
    <property type="entry name" value="HSP40/DnaJ peptide-binding domain"/>
    <property type="match status" value="2"/>
</dbReference>
<dbReference type="CDD" id="cd10747">
    <property type="entry name" value="DnaJ_C"/>
    <property type="match status" value="1"/>
</dbReference>
<keyword evidence="5" id="KW-0143">Chaperone</keyword>
<sequence length="476" mass="50459">MKDPYTVLGVDRKASAKDIKKKYYELAKKYHPDVNKEDGADKKFQDIQSSYEILSDDSKRKQYDQFGAAAFEQGAGPGGPGQGGGFGGSDGPFNPFGNFSGFQGFNFGGASSGQGQTFNFEDLFGFGDMGGNGGRRGGRGSGFMHYKGDDVESVTHITLEEAGAGKAQNIEYSTLDQCGTCKGSGLKAGKKKDTCPSCGGTGSTIHLMQGGFQMASTCGVCEGTGVIIPRGSQCGTCHAKGVVKKDKSTIVDIPAGIEDGMRLKLSGEGDAPPVLNASNVRISKGDLYVRVRVKPHELFKREHSNLFYRASIPMTTAALGGKIEIPTLQGSKIKLNIPSATQPGTVVTINDQGMPVLNRKGARGDLKVTFDVKTPRPETATQTALLEALADAFNDTHAKRITPSWKPDPSDAAANASKDSNGTTADSKSSSSEKGFLKNLFNKITHHDNGESHTSKSNSAAENSDKDESDKDPKKK</sequence>
<dbReference type="InterPro" id="IPR036410">
    <property type="entry name" value="HSP_DnaJ_Cys-rich_dom_sf"/>
</dbReference>
<gene>
    <name evidence="11" type="primary">MDJ1</name>
    <name evidence="11" type="ORF">AWJ20_1283</name>
</gene>
<dbReference type="SUPFAM" id="SSF57938">
    <property type="entry name" value="DnaJ/Hsp40 cysteine-rich domain"/>
    <property type="match status" value="1"/>
</dbReference>
<keyword evidence="12" id="KW-1185">Reference proteome</keyword>
<dbReference type="GO" id="GO:0051082">
    <property type="term" value="F:unfolded protein binding"/>
    <property type="evidence" value="ECO:0007669"/>
    <property type="project" value="InterPro"/>
</dbReference>
<evidence type="ECO:0000313" key="12">
    <source>
        <dbReference type="Proteomes" id="UP000189580"/>
    </source>
</evidence>
<feature type="domain" description="CR-type" evidence="10">
    <location>
        <begin position="165"/>
        <end position="246"/>
    </location>
</feature>
<reference evidence="11 12" key="1">
    <citation type="submission" date="2016-02" db="EMBL/GenBank/DDBJ databases">
        <title>Complete genome sequence and transcriptome regulation of the pentose utilising yeast Sugiyamaella lignohabitans.</title>
        <authorList>
            <person name="Bellasio M."/>
            <person name="Peymann A."/>
            <person name="Valli M."/>
            <person name="Sipitzky M."/>
            <person name="Graf A."/>
            <person name="Sauer M."/>
            <person name="Marx H."/>
            <person name="Mattanovich D."/>
        </authorList>
    </citation>
    <scope>NUCLEOTIDE SEQUENCE [LARGE SCALE GENOMIC DNA]</scope>
    <source>
        <strain evidence="11 12">CBS 10342</strain>
    </source>
</reference>
<dbReference type="GO" id="GO:0005737">
    <property type="term" value="C:cytoplasm"/>
    <property type="evidence" value="ECO:0007669"/>
    <property type="project" value="TreeGrafter"/>
</dbReference>
<dbReference type="InterPro" id="IPR018253">
    <property type="entry name" value="DnaJ_domain_CS"/>
</dbReference>
<dbReference type="FunFam" id="2.60.260.20:FF:000005">
    <property type="entry name" value="Chaperone protein dnaJ 1, mitochondrial"/>
    <property type="match status" value="1"/>
</dbReference>